<dbReference type="AlphaFoldDB" id="A0A518D041"/>
<evidence type="ECO:0000256" key="4">
    <source>
        <dbReference type="ARBA" id="ARBA00023125"/>
    </source>
</evidence>
<feature type="region of interest" description="Disordered" evidence="6">
    <location>
        <begin position="1"/>
        <end position="96"/>
    </location>
</feature>
<evidence type="ECO:0000256" key="2">
    <source>
        <dbReference type="ARBA" id="ARBA00023015"/>
    </source>
</evidence>
<dbReference type="InterPro" id="IPR014284">
    <property type="entry name" value="RNA_pol_sigma-70_dom"/>
</dbReference>
<evidence type="ECO:0000256" key="5">
    <source>
        <dbReference type="ARBA" id="ARBA00023163"/>
    </source>
</evidence>
<dbReference type="NCBIfam" id="TIGR02937">
    <property type="entry name" value="sigma70-ECF"/>
    <property type="match status" value="1"/>
</dbReference>
<dbReference type="GO" id="GO:0016987">
    <property type="term" value="F:sigma factor activity"/>
    <property type="evidence" value="ECO:0007669"/>
    <property type="project" value="UniProtKB-KW"/>
</dbReference>
<dbReference type="CDD" id="cd06171">
    <property type="entry name" value="Sigma70_r4"/>
    <property type="match status" value="1"/>
</dbReference>
<dbReference type="OrthoDB" id="273082at2"/>
<evidence type="ECO:0000256" key="6">
    <source>
        <dbReference type="SAM" id="MobiDB-lite"/>
    </source>
</evidence>
<name>A0A518D041_9BACT</name>
<keyword evidence="3" id="KW-0731">Sigma factor</keyword>
<dbReference type="InterPro" id="IPR013324">
    <property type="entry name" value="RNA_pol_sigma_r3/r4-like"/>
</dbReference>
<reference evidence="9 10" key="1">
    <citation type="submission" date="2019-02" db="EMBL/GenBank/DDBJ databases">
        <title>Deep-cultivation of Planctomycetes and their phenomic and genomic characterization uncovers novel biology.</title>
        <authorList>
            <person name="Wiegand S."/>
            <person name="Jogler M."/>
            <person name="Boedeker C."/>
            <person name="Pinto D."/>
            <person name="Vollmers J."/>
            <person name="Rivas-Marin E."/>
            <person name="Kohn T."/>
            <person name="Peeters S.H."/>
            <person name="Heuer A."/>
            <person name="Rast P."/>
            <person name="Oberbeckmann S."/>
            <person name="Bunk B."/>
            <person name="Jeske O."/>
            <person name="Meyerdierks A."/>
            <person name="Storesund J.E."/>
            <person name="Kallscheuer N."/>
            <person name="Luecker S."/>
            <person name="Lage O.M."/>
            <person name="Pohl T."/>
            <person name="Merkel B.J."/>
            <person name="Hornburger P."/>
            <person name="Mueller R.-W."/>
            <person name="Bruemmer F."/>
            <person name="Labrenz M."/>
            <person name="Spormann A.M."/>
            <person name="Op den Camp H."/>
            <person name="Overmann J."/>
            <person name="Amann R."/>
            <person name="Jetten M.S.M."/>
            <person name="Mascher T."/>
            <person name="Medema M.H."/>
            <person name="Devos D.P."/>
            <person name="Kaster A.-K."/>
            <person name="Ovreas L."/>
            <person name="Rohde M."/>
            <person name="Galperin M.Y."/>
            <person name="Jogler C."/>
        </authorList>
    </citation>
    <scope>NUCLEOTIDE SEQUENCE [LARGE SCALE GENOMIC DNA]</scope>
    <source>
        <strain evidence="9 10">Pla163</strain>
    </source>
</reference>
<feature type="region of interest" description="Disordered" evidence="6">
    <location>
        <begin position="172"/>
        <end position="199"/>
    </location>
</feature>
<dbReference type="Gene3D" id="1.10.10.10">
    <property type="entry name" value="Winged helix-like DNA-binding domain superfamily/Winged helix DNA-binding domain"/>
    <property type="match status" value="1"/>
</dbReference>
<feature type="domain" description="RNA polymerase sigma factor 70 region 4 type 2" evidence="8">
    <location>
        <begin position="207"/>
        <end position="256"/>
    </location>
</feature>
<evidence type="ECO:0000259" key="8">
    <source>
        <dbReference type="Pfam" id="PF08281"/>
    </source>
</evidence>
<feature type="compositionally biased region" description="Basic and acidic residues" evidence="6">
    <location>
        <begin position="294"/>
        <end position="321"/>
    </location>
</feature>
<dbReference type="GO" id="GO:0003677">
    <property type="term" value="F:DNA binding"/>
    <property type="evidence" value="ECO:0007669"/>
    <property type="project" value="UniProtKB-KW"/>
</dbReference>
<proteinExistence type="inferred from homology"/>
<dbReference type="Pfam" id="PF04542">
    <property type="entry name" value="Sigma70_r2"/>
    <property type="match status" value="1"/>
</dbReference>
<dbReference type="GO" id="GO:0006352">
    <property type="term" value="P:DNA-templated transcription initiation"/>
    <property type="evidence" value="ECO:0007669"/>
    <property type="project" value="InterPro"/>
</dbReference>
<keyword evidence="5" id="KW-0804">Transcription</keyword>
<protein>
    <submittedName>
        <fullName evidence="9">ECF RNA polymerase sigma factor SigW</fullName>
    </submittedName>
</protein>
<dbReference type="InterPro" id="IPR013325">
    <property type="entry name" value="RNA_pol_sigma_r2"/>
</dbReference>
<keyword evidence="2" id="KW-0805">Transcription regulation</keyword>
<dbReference type="InterPro" id="IPR007627">
    <property type="entry name" value="RNA_pol_sigma70_r2"/>
</dbReference>
<feature type="domain" description="RNA polymerase sigma-70 region 2" evidence="7">
    <location>
        <begin position="105"/>
        <end position="171"/>
    </location>
</feature>
<dbReference type="InterPro" id="IPR039425">
    <property type="entry name" value="RNA_pol_sigma-70-like"/>
</dbReference>
<feature type="region of interest" description="Disordered" evidence="6">
    <location>
        <begin position="293"/>
        <end position="321"/>
    </location>
</feature>
<evidence type="ECO:0000259" key="7">
    <source>
        <dbReference type="Pfam" id="PF04542"/>
    </source>
</evidence>
<evidence type="ECO:0000313" key="9">
    <source>
        <dbReference type="EMBL" id="QDU84844.1"/>
    </source>
</evidence>
<dbReference type="PANTHER" id="PTHR43133">
    <property type="entry name" value="RNA POLYMERASE ECF-TYPE SIGMA FACTO"/>
    <property type="match status" value="1"/>
</dbReference>
<sequence length="321" mass="36349">MDSRPRRLRRTAAEDTFGRLGARTDTTPAAVDALGFEEALAPATMSNSPADPRPNEPDGASAAPFEVSGDEVGDESGRRQANGERSDHELIRRAQGGDEEAFGELVLRHEGRAFRVARQMVPDSEEARDLAQEAFLRVYRSLERFDFKHEFTTWLYRIVTNLGIDHLRRRRPIATGGTDDDGPVREEIDESAPAPSARLEQHETARLVRACIDTLPEHFRVVLALRELEGLTSQEISRIVGATPVTVRWRLHRARKIFAEQWERLEERRAAGGLLEWARPERLDGLDMDWSSELGERARTDQDGTHDDGTHDDRLRDDDDR</sequence>
<feature type="compositionally biased region" description="Basic and acidic residues" evidence="6">
    <location>
        <begin position="75"/>
        <end position="96"/>
    </location>
</feature>
<dbReference type="Proteomes" id="UP000319342">
    <property type="component" value="Chromosome"/>
</dbReference>
<gene>
    <name evidence="9" type="primary">sigW_2</name>
    <name evidence="9" type="ORF">Pla163_19620</name>
</gene>
<evidence type="ECO:0000313" key="10">
    <source>
        <dbReference type="Proteomes" id="UP000319342"/>
    </source>
</evidence>
<feature type="compositionally biased region" description="Basic and acidic residues" evidence="6">
    <location>
        <begin position="1"/>
        <end position="17"/>
    </location>
</feature>
<organism evidence="9 10">
    <name type="scientific">Rohdeia mirabilis</name>
    <dbReference type="NCBI Taxonomy" id="2528008"/>
    <lineage>
        <taxon>Bacteria</taxon>
        <taxon>Pseudomonadati</taxon>
        <taxon>Planctomycetota</taxon>
        <taxon>Planctomycetia</taxon>
        <taxon>Planctomycetia incertae sedis</taxon>
        <taxon>Rohdeia</taxon>
    </lineage>
</organism>
<dbReference type="InterPro" id="IPR013249">
    <property type="entry name" value="RNA_pol_sigma70_r4_t2"/>
</dbReference>
<dbReference type="SUPFAM" id="SSF88946">
    <property type="entry name" value="Sigma2 domain of RNA polymerase sigma factors"/>
    <property type="match status" value="1"/>
</dbReference>
<dbReference type="SUPFAM" id="SSF88659">
    <property type="entry name" value="Sigma3 and sigma4 domains of RNA polymerase sigma factors"/>
    <property type="match status" value="1"/>
</dbReference>
<comment type="similarity">
    <text evidence="1">Belongs to the sigma-70 factor family. ECF subfamily.</text>
</comment>
<evidence type="ECO:0000256" key="3">
    <source>
        <dbReference type="ARBA" id="ARBA00023082"/>
    </source>
</evidence>
<dbReference type="InterPro" id="IPR036388">
    <property type="entry name" value="WH-like_DNA-bd_sf"/>
</dbReference>
<accession>A0A518D041</accession>
<dbReference type="PANTHER" id="PTHR43133:SF8">
    <property type="entry name" value="RNA POLYMERASE SIGMA FACTOR HI_1459-RELATED"/>
    <property type="match status" value="1"/>
</dbReference>
<dbReference type="EMBL" id="CP036290">
    <property type="protein sequence ID" value="QDU84844.1"/>
    <property type="molecule type" value="Genomic_DNA"/>
</dbReference>
<dbReference type="Gene3D" id="1.10.1740.10">
    <property type="match status" value="1"/>
</dbReference>
<evidence type="ECO:0000256" key="1">
    <source>
        <dbReference type="ARBA" id="ARBA00010641"/>
    </source>
</evidence>
<keyword evidence="10" id="KW-1185">Reference proteome</keyword>
<dbReference type="Pfam" id="PF08281">
    <property type="entry name" value="Sigma70_r4_2"/>
    <property type="match status" value="1"/>
</dbReference>
<keyword evidence="4" id="KW-0238">DNA-binding</keyword>